<proteinExistence type="predicted"/>
<reference evidence="2 3" key="1">
    <citation type="submission" date="2018-08" db="EMBL/GenBank/DDBJ databases">
        <title>Bacillus chawlae sp. nov., Bacillus glennii sp. nov., and Bacillus saganii sp. nov. Isolated from the Vehicle Assembly Building at Kennedy Space Center where the Viking Spacecraft were Assembled.</title>
        <authorList>
            <person name="Seuylemezian A."/>
            <person name="Vaishampayan P."/>
        </authorList>
    </citation>
    <scope>NUCLEOTIDE SEQUENCE [LARGE SCALE GENOMIC DNA]</scope>
    <source>
        <strain evidence="2 3">V44-8</strain>
    </source>
</reference>
<dbReference type="AlphaFoldDB" id="A0A372LC42"/>
<dbReference type="EMBL" id="QVTD01000006">
    <property type="protein sequence ID" value="RFU63457.1"/>
    <property type="molecule type" value="Genomic_DNA"/>
</dbReference>
<keyword evidence="1" id="KW-1133">Transmembrane helix</keyword>
<comment type="caution">
    <text evidence="2">The sequence shown here is derived from an EMBL/GenBank/DDBJ whole genome shotgun (WGS) entry which is preliminary data.</text>
</comment>
<keyword evidence="1" id="KW-0472">Membrane</keyword>
<evidence type="ECO:0000256" key="1">
    <source>
        <dbReference type="SAM" id="Phobius"/>
    </source>
</evidence>
<protein>
    <submittedName>
        <fullName evidence="2">Uncharacterized protein</fullName>
    </submittedName>
</protein>
<sequence length="59" mass="6872">MLHKGGSFLVLILSTYYTISRLFLKQKGKWHVKGERTRLFLKTFFTAGGFSSWLNSFII</sequence>
<evidence type="ECO:0000313" key="2">
    <source>
        <dbReference type="EMBL" id="RFU63457.1"/>
    </source>
</evidence>
<organism evidence="2 3">
    <name type="scientific">Peribacillus glennii</name>
    <dbReference type="NCBI Taxonomy" id="2303991"/>
    <lineage>
        <taxon>Bacteria</taxon>
        <taxon>Bacillati</taxon>
        <taxon>Bacillota</taxon>
        <taxon>Bacilli</taxon>
        <taxon>Bacillales</taxon>
        <taxon>Bacillaceae</taxon>
        <taxon>Peribacillus</taxon>
    </lineage>
</organism>
<accession>A0A372LC42</accession>
<name>A0A372LC42_9BACI</name>
<keyword evidence="1" id="KW-0812">Transmembrane</keyword>
<keyword evidence="3" id="KW-1185">Reference proteome</keyword>
<gene>
    <name evidence="2" type="ORF">D0466_12050</name>
</gene>
<feature type="transmembrane region" description="Helical" evidence="1">
    <location>
        <begin position="6"/>
        <end position="24"/>
    </location>
</feature>
<evidence type="ECO:0000313" key="3">
    <source>
        <dbReference type="Proteomes" id="UP000262939"/>
    </source>
</evidence>
<dbReference type="Proteomes" id="UP000262939">
    <property type="component" value="Unassembled WGS sequence"/>
</dbReference>